<name>A0A2G4R7Y3_9PROT</name>
<evidence type="ECO:0000313" key="2">
    <source>
        <dbReference type="Proteomes" id="UP000228751"/>
    </source>
</evidence>
<organism evidence="1 2">
    <name type="scientific">Acetobacter pomorum</name>
    <dbReference type="NCBI Taxonomy" id="65959"/>
    <lineage>
        <taxon>Bacteria</taxon>
        <taxon>Pseudomonadati</taxon>
        <taxon>Pseudomonadota</taxon>
        <taxon>Alphaproteobacteria</taxon>
        <taxon>Acetobacterales</taxon>
        <taxon>Acetobacteraceae</taxon>
        <taxon>Acetobacter</taxon>
    </lineage>
</organism>
<accession>A0A2G4R7Y3</accession>
<protein>
    <submittedName>
        <fullName evidence="1">Uncharacterized protein</fullName>
    </submittedName>
</protein>
<keyword evidence="2" id="KW-1185">Reference proteome</keyword>
<evidence type="ECO:0000313" key="1">
    <source>
        <dbReference type="EMBL" id="PHY92660.1"/>
    </source>
</evidence>
<dbReference type="RefSeq" id="WP_099542330.1">
    <property type="nucleotide sequence ID" value="NZ_PEBQ01000211.1"/>
</dbReference>
<dbReference type="OrthoDB" id="7357223at2"/>
<sequence>MNGKTKSILPSEVGILPKPVYGEACNGCGVCCRTNLCLVALGVGISRKITNCPLQKIEGGRVRCGAFDLEAAFLKDNPHKHPIVGDLLGSGGGCDCLILGSKEDSILSVADIMERQFSKRVFAYEARKKLAQQFGIHHESDALNDAFFRQLKSYAKYR</sequence>
<dbReference type="EMBL" id="PEBQ01000211">
    <property type="protein sequence ID" value="PHY92660.1"/>
    <property type="molecule type" value="Genomic_DNA"/>
</dbReference>
<dbReference type="AlphaFoldDB" id="A0A2G4R7Y3"/>
<gene>
    <name evidence="1" type="ORF">CSR02_15770</name>
</gene>
<dbReference type="Proteomes" id="UP000228751">
    <property type="component" value="Unassembled WGS sequence"/>
</dbReference>
<comment type="caution">
    <text evidence="1">The sequence shown here is derived from an EMBL/GenBank/DDBJ whole genome shotgun (WGS) entry which is preliminary data.</text>
</comment>
<reference evidence="1 2" key="1">
    <citation type="submission" date="2017-10" db="EMBL/GenBank/DDBJ databases">
        <title>Genomic analysis of the genus Acetobacter.</title>
        <authorList>
            <person name="Kim K.H."/>
            <person name="Chun B.H."/>
            <person name="Son A.R."/>
            <person name="Jeon C.O."/>
        </authorList>
    </citation>
    <scope>NUCLEOTIDE SEQUENCE [LARGE SCALE GENOMIC DNA]</scope>
    <source>
        <strain evidence="1 2">LHT 2458</strain>
    </source>
</reference>
<proteinExistence type="predicted"/>